<sequence length="332" mass="36818">MPSSPDVLDETGPSPSSAAAPAAALPPATLGGDQKRSIEQFALLAFIVVPFIALLAAVPLAWGWGVSWLDIGLLVAMYFIGCHGITIGFHRYFTHGSFKAKRPLRIALAVMGSLAVEGPLVRWVADHRKHHRFSDAEGDPHSPWRFGESLPALMKGLWWAHIAWMFDEEQTPQQKYAPDLIKDPAIRGISRHFLTFTIVSLAIPPLVGGLVTMSWWGAATAFFWGSLVRVALLHHVTWSINSICHAVGKRPFKSRDRSGNVWWLAVLSCGESWHNLHHADPTSARHGVMRGQIDSSARLIRWFEKLGWAYDVRWPDADRIASRRTPVPADPA</sequence>
<protein>
    <submittedName>
        <fullName evidence="13">Acyl-CoA desaturase</fullName>
    </submittedName>
    <submittedName>
        <fullName evidence="14">Fatty acid desaturase</fullName>
        <ecNumber evidence="14">1.14.19.-</ecNumber>
    </submittedName>
</protein>
<evidence type="ECO:0000313" key="13">
    <source>
        <dbReference type="EMBL" id="AXI72030.1"/>
    </source>
</evidence>
<keyword evidence="3 11" id="KW-0812">Transmembrane</keyword>
<dbReference type="Proteomes" id="UP000253779">
    <property type="component" value="Chromosome"/>
</dbReference>
<evidence type="ECO:0000256" key="1">
    <source>
        <dbReference type="ARBA" id="ARBA00004141"/>
    </source>
</evidence>
<keyword evidence="6 14" id="KW-0560">Oxidoreductase</keyword>
<dbReference type="CDD" id="cd03505">
    <property type="entry name" value="Delta9-FADS-like"/>
    <property type="match status" value="1"/>
</dbReference>
<feature type="compositionally biased region" description="Low complexity" evidence="10">
    <location>
        <begin position="13"/>
        <end position="24"/>
    </location>
</feature>
<keyword evidence="8" id="KW-0443">Lipid metabolism</keyword>
<keyword evidence="7" id="KW-0408">Iron</keyword>
<evidence type="ECO:0000256" key="5">
    <source>
        <dbReference type="ARBA" id="ARBA00022989"/>
    </source>
</evidence>
<evidence type="ECO:0000256" key="6">
    <source>
        <dbReference type="ARBA" id="ARBA00023002"/>
    </source>
</evidence>
<dbReference type="EMBL" id="CP030930">
    <property type="protein sequence ID" value="AXI72030.1"/>
    <property type="molecule type" value="Genomic_DNA"/>
</dbReference>
<proteinExistence type="inferred from homology"/>
<keyword evidence="9 11" id="KW-0472">Membrane</keyword>
<evidence type="ECO:0000313" key="16">
    <source>
        <dbReference type="Proteomes" id="UP001058236"/>
    </source>
</evidence>
<evidence type="ECO:0000256" key="9">
    <source>
        <dbReference type="ARBA" id="ARBA00023136"/>
    </source>
</evidence>
<evidence type="ECO:0000256" key="4">
    <source>
        <dbReference type="ARBA" id="ARBA00022832"/>
    </source>
</evidence>
<dbReference type="RefSeq" id="WP_114931497.1">
    <property type="nucleotide sequence ID" value="NZ_BMSP01000013.1"/>
</dbReference>
<dbReference type="GeneID" id="97758787"/>
<dbReference type="InterPro" id="IPR015876">
    <property type="entry name" value="Acyl-CoA_DS"/>
</dbReference>
<dbReference type="Proteomes" id="UP001058236">
    <property type="component" value="Chromosome"/>
</dbReference>
<evidence type="ECO:0000256" key="10">
    <source>
        <dbReference type="SAM" id="MobiDB-lite"/>
    </source>
</evidence>
<dbReference type="PRINTS" id="PR00075">
    <property type="entry name" value="FACDDSATRASE"/>
</dbReference>
<feature type="transmembrane region" description="Helical" evidence="11">
    <location>
        <begin position="41"/>
        <end position="65"/>
    </location>
</feature>
<dbReference type="Pfam" id="PF00487">
    <property type="entry name" value="FA_desaturase"/>
    <property type="match status" value="1"/>
</dbReference>
<dbReference type="GO" id="GO:0016020">
    <property type="term" value="C:membrane"/>
    <property type="evidence" value="ECO:0007669"/>
    <property type="project" value="UniProtKB-SubCell"/>
</dbReference>
<evidence type="ECO:0000256" key="11">
    <source>
        <dbReference type="SAM" id="Phobius"/>
    </source>
</evidence>
<comment type="similarity">
    <text evidence="2">Belongs to the fatty acid desaturase type 2 family.</text>
</comment>
<organism evidence="13 15">
    <name type="scientific">Streptomyces cavourensis</name>
    <dbReference type="NCBI Taxonomy" id="67258"/>
    <lineage>
        <taxon>Bacteria</taxon>
        <taxon>Bacillati</taxon>
        <taxon>Actinomycetota</taxon>
        <taxon>Actinomycetes</taxon>
        <taxon>Kitasatosporales</taxon>
        <taxon>Streptomycetaceae</taxon>
        <taxon>Streptomyces</taxon>
    </lineage>
</organism>
<feature type="transmembrane region" description="Helical" evidence="11">
    <location>
        <begin position="71"/>
        <end position="93"/>
    </location>
</feature>
<reference evidence="13 15" key="1">
    <citation type="submission" date="2018-07" db="EMBL/GenBank/DDBJ databases">
        <title>Complete genome sequence of soil actinomycete Streptomyces cavourensis tj430.</title>
        <authorList>
            <person name="Wang P."/>
            <person name="Huang Y."/>
        </authorList>
    </citation>
    <scope>NUCLEOTIDE SEQUENCE [LARGE SCALE GENOMIC DNA]</scope>
    <source>
        <strain evidence="13 15">TJ430</strain>
    </source>
</reference>
<dbReference type="GO" id="GO:0016717">
    <property type="term" value="F:oxidoreductase activity, acting on paired donors, with oxidation of a pair of donors resulting in the reduction of molecular oxygen to two molecules of water"/>
    <property type="evidence" value="ECO:0007669"/>
    <property type="project" value="InterPro"/>
</dbReference>
<keyword evidence="4" id="KW-0276">Fatty acid metabolism</keyword>
<dbReference type="PANTHER" id="PTHR11351">
    <property type="entry name" value="ACYL-COA DESATURASE"/>
    <property type="match status" value="1"/>
</dbReference>
<dbReference type="PANTHER" id="PTHR11351:SF3">
    <property type="entry name" value="BLL4393 PROTEIN"/>
    <property type="match status" value="1"/>
</dbReference>
<dbReference type="InterPro" id="IPR005804">
    <property type="entry name" value="FA_desaturase_dom"/>
</dbReference>
<dbReference type="EMBL" id="CP101397">
    <property type="protein sequence ID" value="UTR82426.1"/>
    <property type="molecule type" value="Genomic_DNA"/>
</dbReference>
<evidence type="ECO:0000256" key="8">
    <source>
        <dbReference type="ARBA" id="ARBA00023098"/>
    </source>
</evidence>
<dbReference type="EC" id="1.14.19.-" evidence="14"/>
<reference evidence="14" key="2">
    <citation type="submission" date="2022-07" db="EMBL/GenBank/DDBJ databases">
        <title>Genomic of Streptomyces cavourensis F2.</title>
        <authorList>
            <person name="Hu S."/>
            <person name="Liang W."/>
        </authorList>
    </citation>
    <scope>NUCLEOTIDE SEQUENCE</scope>
    <source>
        <strain evidence="14">F2</strain>
    </source>
</reference>
<evidence type="ECO:0000313" key="15">
    <source>
        <dbReference type="Proteomes" id="UP000253779"/>
    </source>
</evidence>
<dbReference type="AlphaFoldDB" id="A0AAD0Q4H1"/>
<dbReference type="KEGG" id="scav:CVT27_12335"/>
<comment type="subcellular location">
    <subcellularLocation>
        <location evidence="1">Membrane</location>
        <topology evidence="1">Multi-pass membrane protein</topology>
    </subcellularLocation>
</comment>
<name>A0AAD0Q4H1_9ACTN</name>
<evidence type="ECO:0000256" key="2">
    <source>
        <dbReference type="ARBA" id="ARBA00008749"/>
    </source>
</evidence>
<keyword evidence="5 11" id="KW-1133">Transmembrane helix</keyword>
<feature type="transmembrane region" description="Helical" evidence="11">
    <location>
        <begin position="193"/>
        <end position="216"/>
    </location>
</feature>
<feature type="region of interest" description="Disordered" evidence="10">
    <location>
        <begin position="1"/>
        <end position="24"/>
    </location>
</feature>
<dbReference type="GO" id="GO:0006631">
    <property type="term" value="P:fatty acid metabolic process"/>
    <property type="evidence" value="ECO:0007669"/>
    <property type="project" value="UniProtKB-KW"/>
</dbReference>
<feature type="domain" description="Fatty acid desaturase" evidence="12">
    <location>
        <begin position="68"/>
        <end position="282"/>
    </location>
</feature>
<evidence type="ECO:0000259" key="12">
    <source>
        <dbReference type="Pfam" id="PF00487"/>
    </source>
</evidence>
<evidence type="ECO:0000256" key="3">
    <source>
        <dbReference type="ARBA" id="ARBA00022692"/>
    </source>
</evidence>
<gene>
    <name evidence="13" type="ORF">DTW94_12625</name>
    <name evidence="14" type="ORF">NLU04_30140</name>
</gene>
<keyword evidence="16" id="KW-1185">Reference proteome</keyword>
<evidence type="ECO:0000256" key="7">
    <source>
        <dbReference type="ARBA" id="ARBA00023004"/>
    </source>
</evidence>
<evidence type="ECO:0000313" key="14">
    <source>
        <dbReference type="EMBL" id="UTR82426.1"/>
    </source>
</evidence>
<accession>A0AAD0Q4H1</accession>